<dbReference type="InterPro" id="IPR003593">
    <property type="entry name" value="AAA+_ATPase"/>
</dbReference>
<keyword evidence="3" id="KW-0645">Protease</keyword>
<dbReference type="PANTHER" id="PTHR23076">
    <property type="entry name" value="METALLOPROTEASE M41 FTSH"/>
    <property type="match status" value="1"/>
</dbReference>
<dbReference type="InterPro" id="IPR027417">
    <property type="entry name" value="P-loop_NTPase"/>
</dbReference>
<feature type="compositionally biased region" description="Basic and acidic residues" evidence="1">
    <location>
        <begin position="1396"/>
        <end position="1408"/>
    </location>
</feature>
<dbReference type="SMART" id="SM00382">
    <property type="entry name" value="AAA"/>
    <property type="match status" value="1"/>
</dbReference>
<evidence type="ECO:0000256" key="1">
    <source>
        <dbReference type="SAM" id="MobiDB-lite"/>
    </source>
</evidence>
<name>A0A2I4S6T3_9CHLO</name>
<dbReference type="InterPro" id="IPR003960">
    <property type="entry name" value="ATPase_AAA_CS"/>
</dbReference>
<dbReference type="Gene3D" id="3.40.50.300">
    <property type="entry name" value="P-loop containing nucleotide triphosphate hydrolases"/>
    <property type="match status" value="2"/>
</dbReference>
<gene>
    <name evidence="3" type="primary">ftsH</name>
</gene>
<dbReference type="GO" id="GO:0009507">
    <property type="term" value="C:chloroplast"/>
    <property type="evidence" value="ECO:0007669"/>
    <property type="project" value="TreeGrafter"/>
</dbReference>
<feature type="region of interest" description="Disordered" evidence="1">
    <location>
        <begin position="926"/>
        <end position="962"/>
    </location>
</feature>
<geneLocation type="plastid" evidence="3"/>
<protein>
    <submittedName>
        <fullName evidence="3">ATP-dependent zinc metalloprotease FtsH</fullName>
    </submittedName>
</protein>
<feature type="compositionally biased region" description="Polar residues" evidence="1">
    <location>
        <begin position="1411"/>
        <end position="1424"/>
    </location>
</feature>
<dbReference type="SUPFAM" id="SSF140990">
    <property type="entry name" value="FtsH protease domain-like"/>
    <property type="match status" value="1"/>
</dbReference>
<dbReference type="Pfam" id="PF00004">
    <property type="entry name" value="AAA"/>
    <property type="match status" value="2"/>
</dbReference>
<reference evidence="3" key="1">
    <citation type="journal article" date="2017" name="Sci. Rep.">
        <title>Multiple origins of endosymbionts in Chlorellaceae with no reductive effects on the plastid or mitochondrial genomes.</title>
        <authorList>
            <person name="Fan W."/>
            <person name="Guo W."/>
            <person name="Van Etten J.L."/>
            <person name="Mower J.P."/>
        </authorList>
    </citation>
    <scope>NUCLEOTIDE SEQUENCE</scope>
</reference>
<dbReference type="EMBL" id="KY629616">
    <property type="protein sequence ID" value="AST08748.1"/>
    <property type="molecule type" value="Genomic_DNA"/>
</dbReference>
<feature type="compositionally biased region" description="Basic and acidic residues" evidence="1">
    <location>
        <begin position="950"/>
        <end position="962"/>
    </location>
</feature>
<feature type="compositionally biased region" description="Basic and acidic residues" evidence="1">
    <location>
        <begin position="1430"/>
        <end position="1448"/>
    </location>
</feature>
<keyword evidence="3" id="KW-0482">Metalloprotease</keyword>
<dbReference type="Gene3D" id="1.20.58.760">
    <property type="entry name" value="Peptidase M41"/>
    <property type="match status" value="1"/>
</dbReference>
<evidence type="ECO:0000259" key="2">
    <source>
        <dbReference type="SMART" id="SM00382"/>
    </source>
</evidence>
<feature type="domain" description="AAA+ ATPase" evidence="2">
    <location>
        <begin position="822"/>
        <end position="1022"/>
    </location>
</feature>
<dbReference type="GO" id="GO:0006508">
    <property type="term" value="P:proteolysis"/>
    <property type="evidence" value="ECO:0007669"/>
    <property type="project" value="UniProtKB-KW"/>
</dbReference>
<dbReference type="CDD" id="cd19481">
    <property type="entry name" value="RecA-like_protease"/>
    <property type="match status" value="1"/>
</dbReference>
<dbReference type="GeneID" id="35656237"/>
<dbReference type="GO" id="GO:0016887">
    <property type="term" value="F:ATP hydrolysis activity"/>
    <property type="evidence" value="ECO:0007669"/>
    <property type="project" value="InterPro"/>
</dbReference>
<dbReference type="SUPFAM" id="SSF52540">
    <property type="entry name" value="P-loop containing nucleoside triphosphate hydrolases"/>
    <property type="match status" value="1"/>
</dbReference>
<dbReference type="InterPro" id="IPR037219">
    <property type="entry name" value="Peptidase_M41-like"/>
</dbReference>
<keyword evidence="3" id="KW-0934">Plastid</keyword>
<keyword evidence="3" id="KW-0378">Hydrolase</keyword>
<proteinExistence type="predicted"/>
<dbReference type="GO" id="GO:0004222">
    <property type="term" value="F:metalloendopeptidase activity"/>
    <property type="evidence" value="ECO:0007669"/>
    <property type="project" value="InterPro"/>
</dbReference>
<organism evidence="3">
    <name type="scientific">Chlorella heliozoae</name>
    <dbReference type="NCBI Taxonomy" id="554066"/>
    <lineage>
        <taxon>Eukaryota</taxon>
        <taxon>Viridiplantae</taxon>
        <taxon>Chlorophyta</taxon>
        <taxon>core chlorophytes</taxon>
        <taxon>Trebouxiophyceae</taxon>
        <taxon>Chlorellales</taxon>
        <taxon>Chlorellaceae</taxon>
        <taxon>Chlorella clade</taxon>
        <taxon>Chlorella</taxon>
    </lineage>
</organism>
<feature type="region of interest" description="Disordered" evidence="1">
    <location>
        <begin position="1396"/>
        <end position="1448"/>
    </location>
</feature>
<evidence type="ECO:0000313" key="3">
    <source>
        <dbReference type="EMBL" id="AST08748.1"/>
    </source>
</evidence>
<dbReference type="RefSeq" id="YP_009455936.1">
    <property type="nucleotide sequence ID" value="NC_036805.1"/>
</dbReference>
<dbReference type="InterPro" id="IPR003959">
    <property type="entry name" value="ATPase_AAA_core"/>
</dbReference>
<dbReference type="GO" id="GO:0045037">
    <property type="term" value="P:protein import into chloroplast stroma"/>
    <property type="evidence" value="ECO:0007669"/>
    <property type="project" value="TreeGrafter"/>
</dbReference>
<dbReference type="PROSITE" id="PS00674">
    <property type="entry name" value="AAA"/>
    <property type="match status" value="1"/>
</dbReference>
<feature type="region of interest" description="Disordered" evidence="1">
    <location>
        <begin position="1283"/>
        <end position="1306"/>
    </location>
</feature>
<dbReference type="GO" id="GO:0004176">
    <property type="term" value="F:ATP-dependent peptidase activity"/>
    <property type="evidence" value="ECO:0007669"/>
    <property type="project" value="InterPro"/>
</dbReference>
<dbReference type="GO" id="GO:0005524">
    <property type="term" value="F:ATP binding"/>
    <property type="evidence" value="ECO:0007669"/>
    <property type="project" value="InterPro"/>
</dbReference>
<accession>A0A2I4S6T3</accession>
<dbReference type="PANTHER" id="PTHR23076:SF37">
    <property type="entry name" value="ATP-DEPENDENT ZINC METALLOPROTEASE FTSH 4, MITOCHONDRIAL"/>
    <property type="match status" value="1"/>
</dbReference>
<dbReference type="Gene3D" id="1.10.8.60">
    <property type="match status" value="1"/>
</dbReference>
<sequence>MRSEKDLKTTLQTNSEHSHELHEVEESAVLKTRLYYFKIWLSKYRLKKRKELLEEAKTAYLYLPFVLGLWHFLTHKVSSNVYELFLQNNVPIFEKFQPELNSDTCLYIIKSNTDLNLESTKKNFLLGQPELITTIKTNVVSIPTVLEKEENREFTGLSCNFCVLSSENSFATTDFILQNLDELPAYLKGLNQEFTKSPGTDPLFFSEKQEKEILKDESLLFRKNTPQLHSKKRRFLGPQKFLVSNNKIEPKSSENKLTFIQESKNSRFHYEKNHSFENTAVGNNEKNENLEKTARFVHEKKKLLLKNSFFQNRLDFYETVDLLNTELENLFSEKEISLSSTADLQSLEKEQDFEILQKFFKQNDSVDENLVLDTILQNFETQKLSGELSGSRLMSGYDYPDTKTQQLRRFFKRNGIDDSFFAQKNLSEFKSKSSPLARNSVFGTEFDTTKYSITIGKLPKVLVQTKQILVERSQEPHTQFYEGLGLVLDSKRGLDWKTRTRGEDSLRSWFHEHLSILNPLTQTQENFFAFYKSPKFAKKKLNSPDLGNRSFFGLHYNKEKNNWVVGPNSPVNLITPTQSSVYIPITTKKGSFRGVNLGIGNSENISEEGSVKPEFLPIIEIQQPRFRSSSKNKVELTGHTPLFDLGITAKLDYHLYRDHVDLPEQYSYGGYKKIPTIFWRPADIIPVRFVADLAERYLPLFFGQNQPKTNNWEPLSSNSWLVLSQVSFAFFAFKVLSGLYDTYTQELIRYLIHLITKVRRISPMAKKELKRLLKKERAYRIVWDTKTQTSDVIGYNEYFLRERLIDTFFCLRGNITPYKKLISSGFLLVGPPGTGKGLFVKALAKDAGVPLIAVSASSLLQYEDKESAYHKLKAAFDEARRLEPCIVFVDELDVMGIKRLKLSTDHGTDLDFNGYLMTRRRFEPTDEERDMLTSPLEQLSLVRDQEDDDKETRSRDATVHYEKEPNDPERYALLAQLLVELDGMRRREGVVVFGATSNLQNVDKALLRYGRLETLIEVSLPHKEKRIKILQFYAKRLGYQPNLPWDYVGERTVGFAGSDLVKIINESAVKAILIEKDSLHTVKTIEFGIDRLTSARNEKPGLLKFLREKSTPNQSSRRVFAKFMILRHAYYQVGKTLLSYCLENHPKTVAATLWPQRSSLQSLQITTNLESTIVKSALFSEIHDRLIGCYGGKAAEFLFLANFSSQRLGQLSTLGVEDLRFAQELIYHSLEKFYFYSKRTHTQRFVTLVPNVNEREYIYDLMQIQLEGYAKIVEETGNPSLGVKKMRHEKLTEEQKRKKKKRKRKEYPAWNKQTKEYFTWWFTKDVPDLEFQSTEEKQQHFNYYMQNPERTWRNIEWVYPDEYYYDQYSKSALKSVKTAFADCSTDFPTDNFYGKAEEKREEQEEKIIDQGQKTEQAEQQSQVEQPLEEQLEKTTDQDKQEEKQEKQPEDVYKYWEVDKYWDAYLPWNEISAVTRDYPAHSLALQSFNKALVLLNQNRELLDHLVIELVYNEILRKPEIETFVQDFKVQTVTHKKQNLLDSFEKETGIKVVELSWGLQSRKPVPRWIDFRQFSSKNK</sequence>